<gene>
    <name evidence="2" type="ORF">FA15DRAFT_637111</name>
</gene>
<dbReference type="GO" id="GO:0016747">
    <property type="term" value="F:acyltransferase activity, transferring groups other than amino-acyl groups"/>
    <property type="evidence" value="ECO:0007669"/>
    <property type="project" value="InterPro"/>
</dbReference>
<keyword evidence="2" id="KW-0808">Transferase</keyword>
<keyword evidence="3" id="KW-1185">Reference proteome</keyword>
<proteinExistence type="predicted"/>
<feature type="domain" description="N-acetyltransferase" evidence="1">
    <location>
        <begin position="31"/>
        <end position="223"/>
    </location>
</feature>
<organism evidence="2 3">
    <name type="scientific">Coprinopsis marcescibilis</name>
    <name type="common">Agaric fungus</name>
    <name type="synonym">Psathyrella marcescibilis</name>
    <dbReference type="NCBI Taxonomy" id="230819"/>
    <lineage>
        <taxon>Eukaryota</taxon>
        <taxon>Fungi</taxon>
        <taxon>Dikarya</taxon>
        <taxon>Basidiomycota</taxon>
        <taxon>Agaricomycotina</taxon>
        <taxon>Agaricomycetes</taxon>
        <taxon>Agaricomycetidae</taxon>
        <taxon>Agaricales</taxon>
        <taxon>Agaricineae</taxon>
        <taxon>Psathyrellaceae</taxon>
        <taxon>Coprinopsis</taxon>
    </lineage>
</organism>
<reference evidence="2 3" key="1">
    <citation type="journal article" date="2019" name="Nat. Ecol. Evol.">
        <title>Megaphylogeny resolves global patterns of mushroom evolution.</title>
        <authorList>
            <person name="Varga T."/>
            <person name="Krizsan K."/>
            <person name="Foldi C."/>
            <person name="Dima B."/>
            <person name="Sanchez-Garcia M."/>
            <person name="Sanchez-Ramirez S."/>
            <person name="Szollosi G.J."/>
            <person name="Szarkandi J.G."/>
            <person name="Papp V."/>
            <person name="Albert L."/>
            <person name="Andreopoulos W."/>
            <person name="Angelini C."/>
            <person name="Antonin V."/>
            <person name="Barry K.W."/>
            <person name="Bougher N.L."/>
            <person name="Buchanan P."/>
            <person name="Buyck B."/>
            <person name="Bense V."/>
            <person name="Catcheside P."/>
            <person name="Chovatia M."/>
            <person name="Cooper J."/>
            <person name="Damon W."/>
            <person name="Desjardin D."/>
            <person name="Finy P."/>
            <person name="Geml J."/>
            <person name="Haridas S."/>
            <person name="Hughes K."/>
            <person name="Justo A."/>
            <person name="Karasinski D."/>
            <person name="Kautmanova I."/>
            <person name="Kiss B."/>
            <person name="Kocsube S."/>
            <person name="Kotiranta H."/>
            <person name="LaButti K.M."/>
            <person name="Lechner B.E."/>
            <person name="Liimatainen K."/>
            <person name="Lipzen A."/>
            <person name="Lukacs Z."/>
            <person name="Mihaltcheva S."/>
            <person name="Morgado L.N."/>
            <person name="Niskanen T."/>
            <person name="Noordeloos M.E."/>
            <person name="Ohm R.A."/>
            <person name="Ortiz-Santana B."/>
            <person name="Ovrebo C."/>
            <person name="Racz N."/>
            <person name="Riley R."/>
            <person name="Savchenko A."/>
            <person name="Shiryaev A."/>
            <person name="Soop K."/>
            <person name="Spirin V."/>
            <person name="Szebenyi C."/>
            <person name="Tomsovsky M."/>
            <person name="Tulloss R.E."/>
            <person name="Uehling J."/>
            <person name="Grigoriev I.V."/>
            <person name="Vagvolgyi C."/>
            <person name="Papp T."/>
            <person name="Martin F.M."/>
            <person name="Miettinen O."/>
            <person name="Hibbett D.S."/>
            <person name="Nagy L.G."/>
        </authorList>
    </citation>
    <scope>NUCLEOTIDE SEQUENCE [LARGE SCALE GENOMIC DNA]</scope>
    <source>
        <strain evidence="2 3">CBS 121175</strain>
    </source>
</reference>
<dbReference type="PANTHER" id="PTHR43328">
    <property type="entry name" value="ACETYLTRANSFERASE-RELATED"/>
    <property type="match status" value="1"/>
</dbReference>
<dbReference type="EMBL" id="ML210172">
    <property type="protein sequence ID" value="TFK26696.1"/>
    <property type="molecule type" value="Genomic_DNA"/>
</dbReference>
<sequence>MSIPAGGQFYPLLIDRLRGEPFLRLKRSQDIILTPPRPEDAETLCMLMNDPLVYEWSEIPSLPYELDLAQRTLSQGRNVSDGALYTLQQAQSNAELMVIGSCPVDAIRLVLPGGTDALIGGIHITRCDHGEFLGPGGPETIDWDNCKEWQEDNASLEPGDPEIVWTMGVYLSPEFHGRGIMTDAVNTVLHDWAIPRMGVRRMLVFTFENNIGSVKVFLKNGFKLLYTAKEHMTVRGRIRNVNVLEWKLVVDEDGMLN</sequence>
<dbReference type="Pfam" id="PF13302">
    <property type="entry name" value="Acetyltransf_3"/>
    <property type="match status" value="1"/>
</dbReference>
<dbReference type="Gene3D" id="3.40.630.30">
    <property type="match status" value="1"/>
</dbReference>
<dbReference type="STRING" id="230819.A0A5C3L3F8"/>
<dbReference type="InterPro" id="IPR000182">
    <property type="entry name" value="GNAT_dom"/>
</dbReference>
<dbReference type="SUPFAM" id="SSF55729">
    <property type="entry name" value="Acyl-CoA N-acyltransferases (Nat)"/>
    <property type="match status" value="1"/>
</dbReference>
<evidence type="ECO:0000259" key="1">
    <source>
        <dbReference type="Pfam" id="PF13302"/>
    </source>
</evidence>
<dbReference type="Proteomes" id="UP000307440">
    <property type="component" value="Unassembled WGS sequence"/>
</dbReference>
<protein>
    <submittedName>
        <fullName evidence="2">Acyl-CoA N-acyltransferase</fullName>
    </submittedName>
</protein>
<dbReference type="PANTHER" id="PTHR43328:SF1">
    <property type="entry name" value="N-ACETYLTRANSFERASE DOMAIN-CONTAINING PROTEIN"/>
    <property type="match status" value="1"/>
</dbReference>
<evidence type="ECO:0000313" key="3">
    <source>
        <dbReference type="Proteomes" id="UP000307440"/>
    </source>
</evidence>
<dbReference type="AlphaFoldDB" id="A0A5C3L3F8"/>
<keyword evidence="2" id="KW-0012">Acyltransferase</keyword>
<evidence type="ECO:0000313" key="2">
    <source>
        <dbReference type="EMBL" id="TFK26696.1"/>
    </source>
</evidence>
<accession>A0A5C3L3F8</accession>
<dbReference type="InterPro" id="IPR016181">
    <property type="entry name" value="Acyl_CoA_acyltransferase"/>
</dbReference>
<name>A0A5C3L3F8_COPMA</name>
<dbReference type="OrthoDB" id="630895at2759"/>